<feature type="domain" description="CHAT" evidence="3">
    <location>
        <begin position="968"/>
        <end position="1226"/>
    </location>
</feature>
<accession>A0A1E3X7S9</accession>
<dbReference type="Gene3D" id="1.25.40.10">
    <property type="entry name" value="Tetratricopeptide repeat domain"/>
    <property type="match status" value="4"/>
</dbReference>
<feature type="repeat" description="TPR" evidence="1">
    <location>
        <begin position="591"/>
        <end position="624"/>
    </location>
</feature>
<proteinExistence type="predicted"/>
<evidence type="ECO:0000256" key="1">
    <source>
        <dbReference type="PROSITE-ProRule" id="PRU00339"/>
    </source>
</evidence>
<comment type="caution">
    <text evidence="5">The sequence shown here is derived from an EMBL/GenBank/DDBJ whole genome shotgun (WGS) entry which is preliminary data.</text>
</comment>
<feature type="coiled-coil region" evidence="2">
    <location>
        <begin position="726"/>
        <end position="790"/>
    </location>
</feature>
<reference evidence="5 6" key="1">
    <citation type="submission" date="2016-07" db="EMBL/GenBank/DDBJ databases">
        <title>Draft genome of Scalindua rubra, obtained from a brine-seawater interface in the Red Sea, sheds light on salt adaptation in anammox bacteria.</title>
        <authorList>
            <person name="Speth D.R."/>
            <person name="Lagkouvardos I."/>
            <person name="Wang Y."/>
            <person name="Qian P.-Y."/>
            <person name="Dutilh B.E."/>
            <person name="Jetten M.S."/>
        </authorList>
    </citation>
    <scope>NUCLEOTIDE SEQUENCE [LARGE SCALE GENOMIC DNA]</scope>
    <source>
        <strain evidence="5">BSI-1</strain>
    </source>
</reference>
<evidence type="ECO:0000313" key="5">
    <source>
        <dbReference type="EMBL" id="ODS31609.1"/>
    </source>
</evidence>
<feature type="domain" description="Putative zinc-finger" evidence="4">
    <location>
        <begin position="924"/>
        <end position="948"/>
    </location>
</feature>
<dbReference type="SUPFAM" id="SSF48452">
    <property type="entry name" value="TPR-like"/>
    <property type="match status" value="4"/>
</dbReference>
<evidence type="ECO:0000259" key="4">
    <source>
        <dbReference type="Pfam" id="PF13490"/>
    </source>
</evidence>
<feature type="repeat" description="TPR" evidence="1">
    <location>
        <begin position="301"/>
        <end position="334"/>
    </location>
</feature>
<keyword evidence="1" id="KW-0802">TPR repeat</keyword>
<dbReference type="InterPro" id="IPR041916">
    <property type="entry name" value="Anti_sigma_zinc_sf"/>
</dbReference>
<dbReference type="Pfam" id="PF13424">
    <property type="entry name" value="TPR_12"/>
    <property type="match status" value="4"/>
</dbReference>
<evidence type="ECO:0000259" key="3">
    <source>
        <dbReference type="Pfam" id="PF12770"/>
    </source>
</evidence>
<dbReference type="InterPro" id="IPR019734">
    <property type="entry name" value="TPR_rpt"/>
</dbReference>
<dbReference type="InterPro" id="IPR011990">
    <property type="entry name" value="TPR-like_helical_dom_sf"/>
</dbReference>
<keyword evidence="2" id="KW-0175">Coiled coil</keyword>
<feature type="repeat" description="TPR" evidence="1">
    <location>
        <begin position="471"/>
        <end position="504"/>
    </location>
</feature>
<dbReference type="Proteomes" id="UP000094056">
    <property type="component" value="Unassembled WGS sequence"/>
</dbReference>
<feature type="repeat" description="TPR" evidence="1">
    <location>
        <begin position="180"/>
        <end position="213"/>
    </location>
</feature>
<dbReference type="EMBL" id="MAYW01000106">
    <property type="protein sequence ID" value="ODS31609.1"/>
    <property type="molecule type" value="Genomic_DNA"/>
</dbReference>
<evidence type="ECO:0000313" key="6">
    <source>
        <dbReference type="Proteomes" id="UP000094056"/>
    </source>
</evidence>
<dbReference type="AlphaFoldDB" id="A0A1E3X7S9"/>
<feature type="repeat" description="TPR" evidence="1">
    <location>
        <begin position="511"/>
        <end position="544"/>
    </location>
</feature>
<dbReference type="Gene3D" id="1.10.10.1320">
    <property type="entry name" value="Anti-sigma factor, zinc-finger domain"/>
    <property type="match status" value="1"/>
</dbReference>
<name>A0A1E3X7S9_9BACT</name>
<protein>
    <submittedName>
        <fullName evidence="5">Kinesin light chain KLC</fullName>
    </submittedName>
</protein>
<feature type="repeat" description="TPR" evidence="1">
    <location>
        <begin position="551"/>
        <end position="584"/>
    </location>
</feature>
<gene>
    <name evidence="5" type="ORF">SCARUB_03270</name>
</gene>
<dbReference type="InterPro" id="IPR024983">
    <property type="entry name" value="CHAT_dom"/>
</dbReference>
<dbReference type="InterPro" id="IPR027383">
    <property type="entry name" value="Znf_put"/>
</dbReference>
<organism evidence="5 6">
    <name type="scientific">Candidatus Scalindua rubra</name>
    <dbReference type="NCBI Taxonomy" id="1872076"/>
    <lineage>
        <taxon>Bacteria</taxon>
        <taxon>Pseudomonadati</taxon>
        <taxon>Planctomycetota</taxon>
        <taxon>Candidatus Brocadiia</taxon>
        <taxon>Candidatus Brocadiales</taxon>
        <taxon>Candidatus Scalinduaceae</taxon>
        <taxon>Candidatus Scalindua</taxon>
    </lineage>
</organism>
<dbReference type="Pfam" id="PF13490">
    <property type="entry name" value="zf-HC2"/>
    <property type="match status" value="1"/>
</dbReference>
<dbReference type="PANTHER" id="PTHR10098">
    <property type="entry name" value="RAPSYN-RELATED"/>
    <property type="match status" value="1"/>
</dbReference>
<dbReference type="PROSITE" id="PS50005">
    <property type="entry name" value="TPR"/>
    <property type="match status" value="7"/>
</dbReference>
<sequence length="1228" mass="141095">MSLFQTKKLSLLFIIAFLLVVLQGFHIQVQAEDTDKRDTAHTLWEQGKNAFNERDYPTALAKFSDSLTIYKETGDRQSEAELLTWMATVNKETNDFVKALNCLKESKEIYNKLNSKPGEKSLSEFKNLSVKDVDEVMKAFVFFINGRIDEEAKDYKSALKKYNNALQLFREVVGKRESEAHVQVCIGDMHLGLKNYEEAENNYQEALTIYREFNKEDHDMGKTLLSVAAISILKDDFSKSLEYANKALKIFEQIDDKKGMAKVLDVIGTVYFGQGDYSNAQVFHERALTLYLDFGDKENEALAASDLGNDYRLLGSFNLALKYYKQALDTIQELGNLSYEEGLLFYGIGQVYSEMGDNKEALEAYNKAMQIIKKNNDLIIHGEVLIDIGVANSYLGNYLEAISNLEEGLEILKSSKENIIMDSKRAYHQRKALRTLADIYIRLGDDEKAKEYDLKRKKVEGTESNIKMRQMTYLLDYGHLFSKEERFDKALDNYQQALALSKEIGNKQYEGTLLISIGDTYKTLGKYSKALDFYRQALKVSNKQKDKGTELETLFKIALTYIQQQDYQNALDYCEQALIIAKEIGDKNDEAYCFGMMGIIYLEQKESEKEKKYFERALRLSKEINEQNMTWKIQHLLGLNASNSGQLEKAKGYYSEAINTIESIRGKISVEEYKIGFIGKGNKLLVYNNMISVLWRLKEYDEAFNYVERSKSRALLDLLGNKIKLKKGKDKELNQEEMKLQKKINELLEKIRKEQSKPKEKQRALIKEWNMEVERARKEFESLLINIKQENPELYSIVSVNPLTLKEIQVLIEPDTTLLEYYLDGSNNDNILFLYCWVINKNEYRLLVQNVPELYSKITSFREKIATLQPDYEKEARELYDLLIRPAKPYIKTKKICIVPHSVLHYLPFQALVNTCPSEETIACYLDNLLNDTEREKVEEHLTRCDNCFQQTILLHSLRKETKENGYKEGDPTRFLIEEYDIFYAPSASVLKFVLEKRKKDTGKVLAFGNPELDDKEINLPHAEEEVESIKEIYPDTAIFIKDKATEEKAKRLSGDYDIIHFASHGELNPESPLFSCIKMAKEKDEDGRLETHEIFNLNLENTSLVTLSACETGLGKLTSGDELIGLTRGFIYAGTPSIIASLWMVNDKSTSDLMSLFYKNLKTHSKVEALRMAQLEMINGEIGRGIVRGVGGITTSKEGEDKPQLSTTVNGSHPYFWAPFILLGDWK</sequence>
<dbReference type="Pfam" id="PF12770">
    <property type="entry name" value="CHAT"/>
    <property type="match status" value="1"/>
</dbReference>
<evidence type="ECO:0000256" key="2">
    <source>
        <dbReference type="SAM" id="Coils"/>
    </source>
</evidence>
<feature type="repeat" description="TPR" evidence="1">
    <location>
        <begin position="342"/>
        <end position="375"/>
    </location>
</feature>
<dbReference type="SMART" id="SM00028">
    <property type="entry name" value="TPR"/>
    <property type="match status" value="15"/>
</dbReference>
<dbReference type="PATRIC" id="fig|1872076.5.peg.3888"/>
<dbReference type="PANTHER" id="PTHR10098:SF108">
    <property type="entry name" value="TETRATRICOPEPTIDE REPEAT PROTEIN 28"/>
    <property type="match status" value="1"/>
</dbReference>